<dbReference type="RefSeq" id="WP_064439667.1">
    <property type="nucleotide sequence ID" value="NZ_BDDI01000005.1"/>
</dbReference>
<dbReference type="OrthoDB" id="962952at2"/>
<gene>
    <name evidence="1" type="ORF">FHU29_000430</name>
</gene>
<protein>
    <submittedName>
        <fullName evidence="1">Uncharacterized protein</fullName>
    </submittedName>
</protein>
<accession>A0A839RIM6</accession>
<reference evidence="1 2" key="1">
    <citation type="submission" date="2020-08" db="EMBL/GenBank/DDBJ databases">
        <title>Sequencing the genomes of 1000 actinobacteria strains.</title>
        <authorList>
            <person name="Klenk H.-P."/>
        </authorList>
    </citation>
    <scope>NUCLEOTIDE SEQUENCE [LARGE SCALE GENOMIC DNA]</scope>
    <source>
        <strain evidence="1 2">DSM 45258</strain>
    </source>
</reference>
<dbReference type="Proteomes" id="UP000567922">
    <property type="component" value="Unassembled WGS sequence"/>
</dbReference>
<comment type="caution">
    <text evidence="1">The sequence shown here is derived from an EMBL/GenBank/DDBJ whole genome shotgun (WGS) entry which is preliminary data.</text>
</comment>
<proteinExistence type="predicted"/>
<sequence>MDTDDDVDEMGIETLRAEVRRLRAGIREHRDSTAHALCWHHPQLWGLLPEETRPELEVPEWPQFMRGCIAYRASLDRELPDTPRTAREFGG</sequence>
<evidence type="ECO:0000313" key="2">
    <source>
        <dbReference type="Proteomes" id="UP000567922"/>
    </source>
</evidence>
<dbReference type="EMBL" id="JACHWS010000001">
    <property type="protein sequence ID" value="MBB3035996.1"/>
    <property type="molecule type" value="Genomic_DNA"/>
</dbReference>
<dbReference type="AlphaFoldDB" id="A0A839RIM6"/>
<name>A0A839RIM6_9ACTN</name>
<evidence type="ECO:0000313" key="1">
    <source>
        <dbReference type="EMBL" id="MBB3035996.1"/>
    </source>
</evidence>
<keyword evidence="2" id="KW-1185">Reference proteome</keyword>
<organism evidence="1 2">
    <name type="scientific">Hoyosella altamirensis</name>
    <dbReference type="NCBI Taxonomy" id="616997"/>
    <lineage>
        <taxon>Bacteria</taxon>
        <taxon>Bacillati</taxon>
        <taxon>Actinomycetota</taxon>
        <taxon>Actinomycetes</taxon>
        <taxon>Mycobacteriales</taxon>
        <taxon>Hoyosellaceae</taxon>
        <taxon>Hoyosella</taxon>
    </lineage>
</organism>